<protein>
    <submittedName>
        <fullName evidence="1">MoaD/ThiS family protein</fullName>
    </submittedName>
</protein>
<keyword evidence="2" id="KW-1185">Reference proteome</keyword>
<dbReference type="RefSeq" id="WP_215919474.1">
    <property type="nucleotide sequence ID" value="NZ_JAHKNI010000007.1"/>
</dbReference>
<reference evidence="1 2" key="1">
    <citation type="submission" date="2021-06" db="EMBL/GenBank/DDBJ databases">
        <title>Actinomycetes sequencing.</title>
        <authorList>
            <person name="Shan Q."/>
        </authorList>
    </citation>
    <scope>NUCLEOTIDE SEQUENCE [LARGE SCALE GENOMIC DNA]</scope>
    <source>
        <strain evidence="1 2">NEAU-G5</strain>
    </source>
</reference>
<dbReference type="Proteomes" id="UP000733379">
    <property type="component" value="Unassembled WGS sequence"/>
</dbReference>
<dbReference type="EMBL" id="JAHKNI010000007">
    <property type="protein sequence ID" value="MBU3064359.1"/>
    <property type="molecule type" value="Genomic_DNA"/>
</dbReference>
<gene>
    <name evidence="1" type="ORF">KO481_22845</name>
</gene>
<accession>A0ABS6B289</accession>
<name>A0ABS6B289_9NOCA</name>
<sequence length="83" mass="8674">MEGHVDAPDFAAIADLTVRSSETLDSASEAAIADLRVALTDRYGEGMDSLLDVAAYLIGDELTRDPSASLTSWVDVLPSFAGG</sequence>
<evidence type="ECO:0000313" key="2">
    <source>
        <dbReference type="Proteomes" id="UP000733379"/>
    </source>
</evidence>
<evidence type="ECO:0000313" key="1">
    <source>
        <dbReference type="EMBL" id="MBU3064359.1"/>
    </source>
</evidence>
<proteinExistence type="predicted"/>
<organism evidence="1 2">
    <name type="scientific">Nocardia albiluteola</name>
    <dbReference type="NCBI Taxonomy" id="2842303"/>
    <lineage>
        <taxon>Bacteria</taxon>
        <taxon>Bacillati</taxon>
        <taxon>Actinomycetota</taxon>
        <taxon>Actinomycetes</taxon>
        <taxon>Mycobacteriales</taxon>
        <taxon>Nocardiaceae</taxon>
        <taxon>Nocardia</taxon>
    </lineage>
</organism>
<comment type="caution">
    <text evidence="1">The sequence shown here is derived from an EMBL/GenBank/DDBJ whole genome shotgun (WGS) entry which is preliminary data.</text>
</comment>